<keyword evidence="2" id="KW-0472">Membrane</keyword>
<evidence type="ECO:0000313" key="3">
    <source>
        <dbReference type="Proteomes" id="UP000095284"/>
    </source>
</evidence>
<feature type="compositionally biased region" description="Pro residues" evidence="1">
    <location>
        <begin position="258"/>
        <end position="272"/>
    </location>
</feature>
<feature type="transmembrane region" description="Helical" evidence="2">
    <location>
        <begin position="40"/>
        <end position="63"/>
    </location>
</feature>
<protein>
    <submittedName>
        <fullName evidence="4">Uncharacterized protein</fullName>
    </submittedName>
</protein>
<feature type="region of interest" description="Disordered" evidence="1">
    <location>
        <begin position="122"/>
        <end position="142"/>
    </location>
</feature>
<evidence type="ECO:0000313" key="4">
    <source>
        <dbReference type="WBParaSite" id="BXY_1595800.1"/>
    </source>
</evidence>
<keyword evidence="2" id="KW-1133">Transmembrane helix</keyword>
<evidence type="ECO:0000256" key="1">
    <source>
        <dbReference type="SAM" id="MobiDB-lite"/>
    </source>
</evidence>
<accession>A0A1I7SSE1</accession>
<dbReference type="AlphaFoldDB" id="A0A1I7SSE1"/>
<name>A0A1I7SSE1_BURXY</name>
<dbReference type="Proteomes" id="UP000095284">
    <property type="component" value="Unplaced"/>
</dbReference>
<evidence type="ECO:0000256" key="2">
    <source>
        <dbReference type="SAM" id="Phobius"/>
    </source>
</evidence>
<keyword evidence="2" id="KW-0812">Transmembrane</keyword>
<reference evidence="4" key="1">
    <citation type="submission" date="2016-11" db="UniProtKB">
        <authorList>
            <consortium name="WormBaseParasite"/>
        </authorList>
    </citation>
    <scope>IDENTIFICATION</scope>
</reference>
<sequence>MNLGRHDVYNIHNFLHWLARLWTRLRQTVKINLHIQPFSLIGLVIFGGFIVCIVTCMPLICCCNRKTRKNSKRLTTSRSKQAVNRTREEEIQTPLVNTCPDENKEPQQLEQHLSRELFLRKHNIRPADESPPPPRRSTGGRTLIVPLNGSSYRLIGVKTKLADRSQGTPLLGTPDSRVTSFEAGTTKSCATIPEDDELELDEDIYVYNNNRNSNPPECDLISIDRTYVSTRDSRSLVNRTRNYSVLADPLPQPLYKLNPPPYTPPEPPPPPDTAHSTPARRSNITSHHITTTLGQSNLSSPDASSLGFGSIMETTGSGSYAITMESEDRARIYYEKGEKNYITELDESSADTNFRNAVLHRIEEEESNFEDPSSIGRFLGSPSGSGLSNKYNQTNLMGSFHRIPRSISQQLELMNGTRLNS</sequence>
<proteinExistence type="predicted"/>
<dbReference type="WBParaSite" id="BXY_1595800.1">
    <property type="protein sequence ID" value="BXY_1595800.1"/>
    <property type="gene ID" value="BXY_1595800"/>
</dbReference>
<feature type="region of interest" description="Disordered" evidence="1">
    <location>
        <begin position="248"/>
        <end position="280"/>
    </location>
</feature>
<organism evidence="3 4">
    <name type="scientific">Bursaphelenchus xylophilus</name>
    <name type="common">Pinewood nematode worm</name>
    <name type="synonym">Aphelenchoides xylophilus</name>
    <dbReference type="NCBI Taxonomy" id="6326"/>
    <lineage>
        <taxon>Eukaryota</taxon>
        <taxon>Metazoa</taxon>
        <taxon>Ecdysozoa</taxon>
        <taxon>Nematoda</taxon>
        <taxon>Chromadorea</taxon>
        <taxon>Rhabditida</taxon>
        <taxon>Tylenchina</taxon>
        <taxon>Tylenchomorpha</taxon>
        <taxon>Aphelenchoidea</taxon>
        <taxon>Aphelenchoididae</taxon>
        <taxon>Bursaphelenchus</taxon>
    </lineage>
</organism>